<organism evidence="1 2">
    <name type="scientific">Kluyvera intermedia</name>
    <name type="common">Enterobacter intermedius</name>
    <dbReference type="NCBI Taxonomy" id="61648"/>
    <lineage>
        <taxon>Bacteria</taxon>
        <taxon>Pseudomonadati</taxon>
        <taxon>Pseudomonadota</taxon>
        <taxon>Gammaproteobacteria</taxon>
        <taxon>Enterobacterales</taxon>
        <taxon>Enterobacteriaceae</taxon>
        <taxon>Kluyvera</taxon>
    </lineage>
</organism>
<evidence type="ECO:0000313" key="2">
    <source>
        <dbReference type="Proteomes" id="UP001177527"/>
    </source>
</evidence>
<proteinExistence type="predicted"/>
<reference evidence="1" key="1">
    <citation type="submission" date="2023-04" db="EMBL/GenBank/DDBJ databases">
        <title>APH(3)-Id, a novel chromosomal aminoglycoside phosphotransferase, identified from an environmental isolate of Kluyvera intermedia DW18.</title>
        <authorList>
            <person name="Sha Y."/>
        </authorList>
    </citation>
    <scope>NUCLEOTIDE SEQUENCE</scope>
    <source>
        <strain evidence="1">DW18</strain>
    </source>
</reference>
<name>A0AA95JYT6_KLUIN</name>
<dbReference type="Gene3D" id="3.90.1480.10">
    <property type="entry name" value="Alpha-2,3-sialyltransferase"/>
    <property type="match status" value="1"/>
</dbReference>
<accession>A0AA95JYT6</accession>
<dbReference type="AlphaFoldDB" id="A0AA95JYT6"/>
<evidence type="ECO:0000313" key="1">
    <source>
        <dbReference type="EMBL" id="WGL54306.1"/>
    </source>
</evidence>
<gene>
    <name evidence="1" type="ORF">QBD33_11345</name>
</gene>
<dbReference type="RefSeq" id="WP_280555391.1">
    <property type="nucleotide sequence ID" value="NZ_CP123488.1"/>
</dbReference>
<sequence>MSGIDKFSKWICKTIYRSTRAKKYHHNKNLWPFFKVDRYASGQLGDVYFKRHRITNIDLHICEKTKPLVIMATGPSVNQIDRRFFDDSFDYLGVNGAFSMRNVHFEWYVIIDRDFVRERLSLVKEIVAREELVLFCTYNSLDSIFSNIPFKDVRCQIKIFETASSSLINRFLLSRCPINNSNDHYHWHQNFGFSDKIEEVLFDYGTVTYPALQIACLLGYKQIYIVGLDMNNFNTPRFYETSQDKLGTRLNLDFDNINHSFLAAQDYCQSHNIQVVNLSPESAIDAFPKVRWDNLHITA</sequence>
<protein>
    <submittedName>
        <fullName evidence="1">Lipopolysaccharide core biosynthesis protein RfaZ</fullName>
    </submittedName>
</protein>
<dbReference type="Proteomes" id="UP001177527">
    <property type="component" value="Chromosome"/>
</dbReference>
<dbReference type="EMBL" id="CP123488">
    <property type="protein sequence ID" value="WGL54306.1"/>
    <property type="molecule type" value="Genomic_DNA"/>
</dbReference>